<dbReference type="InterPro" id="IPR026449">
    <property type="entry name" value="GRASP_SAV_5884"/>
</dbReference>
<keyword evidence="1" id="KW-0547">Nucleotide-binding</keyword>
<comment type="caution">
    <text evidence="3">The sequence shown here is derived from an EMBL/GenBank/DDBJ whole genome shotgun (WGS) entry which is preliminary data.</text>
</comment>
<dbReference type="GO" id="GO:0046872">
    <property type="term" value="F:metal ion binding"/>
    <property type="evidence" value="ECO:0007669"/>
    <property type="project" value="InterPro"/>
</dbReference>
<dbReference type="PANTHER" id="PTHR21621">
    <property type="entry name" value="RIBOSOMAL PROTEIN S6 MODIFICATION PROTEIN"/>
    <property type="match status" value="1"/>
</dbReference>
<dbReference type="EMBL" id="JACHDS010000001">
    <property type="protein sequence ID" value="MBB6171745.1"/>
    <property type="molecule type" value="Genomic_DNA"/>
</dbReference>
<evidence type="ECO:0000259" key="2">
    <source>
        <dbReference type="PROSITE" id="PS50975"/>
    </source>
</evidence>
<dbReference type="InterPro" id="IPR011761">
    <property type="entry name" value="ATP-grasp"/>
</dbReference>
<dbReference type="Gene3D" id="3.30.470.20">
    <property type="entry name" value="ATP-grasp fold, B domain"/>
    <property type="match status" value="1"/>
</dbReference>
<protein>
    <submittedName>
        <fullName evidence="3">ATP-grasp ribosomal peptide maturase</fullName>
    </submittedName>
</protein>
<dbReference type="NCBIfam" id="TIGR04187">
    <property type="entry name" value="GRASP_SAV_5884"/>
    <property type="match status" value="1"/>
</dbReference>
<gene>
    <name evidence="3" type="ORF">HNR23_001805</name>
</gene>
<reference evidence="3 4" key="1">
    <citation type="submission" date="2020-08" db="EMBL/GenBank/DDBJ databases">
        <title>Sequencing the genomes of 1000 actinobacteria strains.</title>
        <authorList>
            <person name="Klenk H.-P."/>
        </authorList>
    </citation>
    <scope>NUCLEOTIDE SEQUENCE [LARGE SCALE GENOMIC DNA]</scope>
    <source>
        <strain evidence="3 4">DSM 46659</strain>
    </source>
</reference>
<dbReference type="AlphaFoldDB" id="A0A7W9YGI8"/>
<dbReference type="SUPFAM" id="SSF56059">
    <property type="entry name" value="Glutathione synthetase ATP-binding domain-like"/>
    <property type="match status" value="1"/>
</dbReference>
<organism evidence="3 4">
    <name type="scientific">Nocardiopsis mwathae</name>
    <dbReference type="NCBI Taxonomy" id="1472723"/>
    <lineage>
        <taxon>Bacteria</taxon>
        <taxon>Bacillati</taxon>
        <taxon>Actinomycetota</taxon>
        <taxon>Actinomycetes</taxon>
        <taxon>Streptosporangiales</taxon>
        <taxon>Nocardiopsidaceae</taxon>
        <taxon>Nocardiopsis</taxon>
    </lineage>
</organism>
<feature type="domain" description="ATP-grasp" evidence="2">
    <location>
        <begin position="126"/>
        <end position="312"/>
    </location>
</feature>
<accession>A0A7W9YGI8</accession>
<keyword evidence="4" id="KW-1185">Reference proteome</keyword>
<dbReference type="GO" id="GO:0018169">
    <property type="term" value="F:ribosomal S6-glutamic acid ligase activity"/>
    <property type="evidence" value="ECO:0007669"/>
    <property type="project" value="TreeGrafter"/>
</dbReference>
<dbReference type="GO" id="GO:0009432">
    <property type="term" value="P:SOS response"/>
    <property type="evidence" value="ECO:0007669"/>
    <property type="project" value="TreeGrafter"/>
</dbReference>
<dbReference type="GO" id="GO:0005524">
    <property type="term" value="F:ATP binding"/>
    <property type="evidence" value="ECO:0007669"/>
    <property type="project" value="UniProtKB-UniRule"/>
</dbReference>
<dbReference type="PANTHER" id="PTHR21621:SF0">
    <property type="entry name" value="BETA-CITRYLGLUTAMATE SYNTHASE B-RELATED"/>
    <property type="match status" value="1"/>
</dbReference>
<dbReference type="PROSITE" id="PS50975">
    <property type="entry name" value="ATP_GRASP"/>
    <property type="match status" value="1"/>
</dbReference>
<evidence type="ECO:0000256" key="1">
    <source>
        <dbReference type="PROSITE-ProRule" id="PRU00409"/>
    </source>
</evidence>
<evidence type="ECO:0000313" key="3">
    <source>
        <dbReference type="EMBL" id="MBB6171745.1"/>
    </source>
</evidence>
<dbReference type="GO" id="GO:0005737">
    <property type="term" value="C:cytoplasm"/>
    <property type="evidence" value="ECO:0007669"/>
    <property type="project" value="TreeGrafter"/>
</dbReference>
<dbReference type="InterPro" id="IPR048936">
    <property type="entry name" value="MvdD-like_ATPgrasp"/>
</dbReference>
<sequence>MPVLVVTNDIDPTADRVIEELNRRGTPVLRCDTADFPMNLSFTAELSGAWAGTIRTTRRHIDLSDITGIYYRRPSEYRFPEGMAHQHRRWACMEAKIGFLGTLAALPRWLNHPARIAAAEYKPVQLSTATTCGLRVPHTLITNVSADAEEFAQQVGDVVYKPMSALPLADDGTVRHLLFARRVTAEDLADEAIGLTAHMVQEWVEHTHAVRLTAVDDRLFATEIHAATDETHVDWRTDYDALEYQPADVPERVAEGVRRLLRTLDLRFGALDFLVTPEGEWVFLEINPNGQWAWIAQAAPDNAHAIATALTEGPPDDR</sequence>
<proteinExistence type="predicted"/>
<evidence type="ECO:0000313" key="4">
    <source>
        <dbReference type="Proteomes" id="UP000546642"/>
    </source>
</evidence>
<keyword evidence="1" id="KW-0067">ATP-binding</keyword>
<dbReference type="Proteomes" id="UP000546642">
    <property type="component" value="Unassembled WGS sequence"/>
</dbReference>
<dbReference type="RefSeq" id="WP_184074968.1">
    <property type="nucleotide sequence ID" value="NZ_JACHDS010000001.1"/>
</dbReference>
<dbReference type="Pfam" id="PF21068">
    <property type="entry name" value="ATPgraspMvdD"/>
    <property type="match status" value="1"/>
</dbReference>
<name>A0A7W9YGI8_9ACTN</name>